<name>A0A3G1E119_ECOLX</name>
<protein>
    <submittedName>
        <fullName evidence="1">Uncharacterized protein</fullName>
    </submittedName>
</protein>
<dbReference type="AlphaFoldDB" id="A0A3G1E119"/>
<dbReference type="EMBL" id="KX129949">
    <property type="protein sequence ID" value="ANR95223.1"/>
    <property type="molecule type" value="Genomic_DNA"/>
</dbReference>
<organism evidence="1">
    <name type="scientific">Escherichia coli</name>
    <dbReference type="NCBI Taxonomy" id="562"/>
    <lineage>
        <taxon>Bacteria</taxon>
        <taxon>Pseudomonadati</taxon>
        <taxon>Pseudomonadota</taxon>
        <taxon>Gammaproteobacteria</taxon>
        <taxon>Enterobacterales</taxon>
        <taxon>Enterobacteriaceae</taxon>
        <taxon>Escherichia</taxon>
    </lineage>
</organism>
<keyword evidence="1" id="KW-0614">Plasmid</keyword>
<accession>A0A3G1E119</accession>
<reference evidence="1" key="1">
    <citation type="submission" date="2016-07" db="EMBL/GenBank/DDBJ databases">
        <title>CTX-M-55-B1-ST2852 Escherichia coli in one Giant Panda with extraintestinal polyinfection, China.</title>
        <authorList>
            <person name="Zhou W."/>
            <person name="Guo X."/>
        </authorList>
    </citation>
    <scope>NUCLEOTIDE SEQUENCE</scope>
    <source>
        <strain evidence="1">SH-YH-DH</strain>
        <plasmid evidence="1">pSH-YH-DH</plasmid>
    </source>
</reference>
<proteinExistence type="predicted"/>
<sequence>MLSASNAAKQRHILRFERSEAKCVRWLGWLTPLPDLIAIIYI</sequence>
<evidence type="ECO:0000313" key="1">
    <source>
        <dbReference type="EMBL" id="ANR95223.1"/>
    </source>
</evidence>
<geneLocation type="plasmid" evidence="1">
    <name>pSH-YH-DH</name>
</geneLocation>
<gene>
    <name evidence="1" type="ORF">plasmid_0175</name>
</gene>